<gene>
    <name evidence="2" type="ORF">HG263_16075</name>
</gene>
<reference evidence="2 3" key="1">
    <citation type="submission" date="2020-04" db="EMBL/GenBank/DDBJ databases">
        <title>Pseudoalteromonas caenipelagi sp. nov., isolated from a tidal flat.</title>
        <authorList>
            <person name="Park S."/>
            <person name="Yoon J.-H."/>
        </authorList>
    </citation>
    <scope>NUCLEOTIDE SEQUENCE [LARGE SCALE GENOMIC DNA]</scope>
    <source>
        <strain evidence="2 3">JBTF-M23</strain>
    </source>
</reference>
<keyword evidence="1" id="KW-0812">Transmembrane</keyword>
<evidence type="ECO:0000256" key="1">
    <source>
        <dbReference type="SAM" id="Phobius"/>
    </source>
</evidence>
<feature type="transmembrane region" description="Helical" evidence="1">
    <location>
        <begin position="121"/>
        <end position="141"/>
    </location>
</feature>
<accession>A0A849VGW9</accession>
<keyword evidence="1" id="KW-1133">Transmembrane helix</keyword>
<proteinExistence type="predicted"/>
<dbReference type="Proteomes" id="UP000586305">
    <property type="component" value="Unassembled WGS sequence"/>
</dbReference>
<keyword evidence="3" id="KW-1185">Reference proteome</keyword>
<comment type="caution">
    <text evidence="2">The sequence shown here is derived from an EMBL/GenBank/DDBJ whole genome shotgun (WGS) entry which is preliminary data.</text>
</comment>
<dbReference type="EMBL" id="JABBPG010000007">
    <property type="protein sequence ID" value="NOU52050.1"/>
    <property type="molecule type" value="Genomic_DNA"/>
</dbReference>
<feature type="transmembrane region" description="Helical" evidence="1">
    <location>
        <begin position="153"/>
        <end position="174"/>
    </location>
</feature>
<protein>
    <submittedName>
        <fullName evidence="2">Uncharacterized protein</fullName>
    </submittedName>
</protein>
<feature type="transmembrane region" description="Helical" evidence="1">
    <location>
        <begin position="6"/>
        <end position="27"/>
    </location>
</feature>
<dbReference type="AlphaFoldDB" id="A0A849VGW9"/>
<name>A0A849VGW9_9GAMM</name>
<keyword evidence="1" id="KW-0472">Membrane</keyword>
<evidence type="ECO:0000313" key="2">
    <source>
        <dbReference type="EMBL" id="NOU52050.1"/>
    </source>
</evidence>
<dbReference type="RefSeq" id="WP_171627103.1">
    <property type="nucleotide sequence ID" value="NZ_JABBPG010000007.1"/>
</dbReference>
<feature type="transmembrane region" description="Helical" evidence="1">
    <location>
        <begin position="90"/>
        <end position="109"/>
    </location>
</feature>
<evidence type="ECO:0000313" key="3">
    <source>
        <dbReference type="Proteomes" id="UP000586305"/>
    </source>
</evidence>
<feature type="transmembrane region" description="Helical" evidence="1">
    <location>
        <begin position="48"/>
        <end position="70"/>
    </location>
</feature>
<organism evidence="2 3">
    <name type="scientific">Pseudoalteromonas caenipelagi</name>
    <dbReference type="NCBI Taxonomy" id="2726988"/>
    <lineage>
        <taxon>Bacteria</taxon>
        <taxon>Pseudomonadati</taxon>
        <taxon>Pseudomonadota</taxon>
        <taxon>Gammaproteobacteria</taxon>
        <taxon>Alteromonadales</taxon>
        <taxon>Pseudoalteromonadaceae</taxon>
        <taxon>Pseudoalteromonas</taxon>
    </lineage>
</organism>
<sequence length="187" mass="22303">MSLNDFLYQLGWIFNGYELVIVLWFILTQFPKHRWSLFYASHKTLNSLKLHEMHSCFMSAVVFMLFHTFGGEVEQYLLSLEFEQNNRIKVFYTGVIANLFICQLTLYIFHRLRGCLFSKTARVCIYMIFTMELFLFMQLIARGYFDYHELGMVYRIGIWICNIVAIASLSIYPIRQTLGYFKKRNVV</sequence>